<protein>
    <recommendedName>
        <fullName evidence="3 9">Mediator of RNA polymerase II transcription subunit 19</fullName>
    </recommendedName>
    <alternativeName>
        <fullName evidence="8 9">Mediator complex subunit 19</fullName>
    </alternativeName>
</protein>
<dbReference type="KEGG" id="slb:AWJ20_1484"/>
<evidence type="ECO:0000256" key="4">
    <source>
        <dbReference type="ARBA" id="ARBA00023015"/>
    </source>
</evidence>
<keyword evidence="4 9" id="KW-0805">Transcription regulation</keyword>
<accession>A0A167DRF4</accession>
<evidence type="ECO:0000256" key="10">
    <source>
        <dbReference type="SAM" id="MobiDB-lite"/>
    </source>
</evidence>
<evidence type="ECO:0000256" key="2">
    <source>
        <dbReference type="ARBA" id="ARBA00009259"/>
    </source>
</evidence>
<dbReference type="PANTHER" id="PTHR28270:SF1">
    <property type="entry name" value="MEDIATOR OF RNA POLYMERASE II TRANSCRIPTION SUBUNIT 19"/>
    <property type="match status" value="1"/>
</dbReference>
<feature type="compositionally biased region" description="Polar residues" evidence="10">
    <location>
        <begin position="144"/>
        <end position="158"/>
    </location>
</feature>
<name>A0A167DRF4_9ASCO</name>
<dbReference type="GeneID" id="30033291"/>
<keyword evidence="7 9" id="KW-0539">Nucleus</keyword>
<comment type="subunit">
    <text evidence="9">Component of the Mediator complex.</text>
</comment>
<evidence type="ECO:0000256" key="3">
    <source>
        <dbReference type="ARBA" id="ARBA00019615"/>
    </source>
</evidence>
<evidence type="ECO:0000256" key="7">
    <source>
        <dbReference type="ARBA" id="ARBA00023242"/>
    </source>
</evidence>
<dbReference type="GO" id="GO:0070847">
    <property type="term" value="C:core mediator complex"/>
    <property type="evidence" value="ECO:0007669"/>
    <property type="project" value="TreeGrafter"/>
</dbReference>
<dbReference type="PANTHER" id="PTHR28270">
    <property type="entry name" value="MEDIATOR OF RNA POLYMERASE II TRANSCRIPTION SUBUNIT 19"/>
    <property type="match status" value="1"/>
</dbReference>
<comment type="similarity">
    <text evidence="2 9">Belongs to the Mediator complex subunit 19 family.</text>
</comment>
<dbReference type="InterPro" id="IPR013942">
    <property type="entry name" value="Mediator_Med19_fun"/>
</dbReference>
<dbReference type="GO" id="GO:0006357">
    <property type="term" value="P:regulation of transcription by RNA polymerase II"/>
    <property type="evidence" value="ECO:0007669"/>
    <property type="project" value="InterPro"/>
</dbReference>
<dbReference type="OrthoDB" id="2160599at2759"/>
<evidence type="ECO:0000256" key="6">
    <source>
        <dbReference type="ARBA" id="ARBA00023163"/>
    </source>
</evidence>
<evidence type="ECO:0000313" key="12">
    <source>
        <dbReference type="Proteomes" id="UP000189580"/>
    </source>
</evidence>
<dbReference type="EMBL" id="CP014501">
    <property type="protein sequence ID" value="ANB13202.1"/>
    <property type="molecule type" value="Genomic_DNA"/>
</dbReference>
<dbReference type="GO" id="GO:0016592">
    <property type="term" value="C:mediator complex"/>
    <property type="evidence" value="ECO:0007669"/>
    <property type="project" value="InterPro"/>
</dbReference>
<evidence type="ECO:0000256" key="1">
    <source>
        <dbReference type="ARBA" id="ARBA00004123"/>
    </source>
</evidence>
<dbReference type="AlphaFoldDB" id="A0A167DRF4"/>
<dbReference type="RefSeq" id="XP_018735679.1">
    <property type="nucleotide sequence ID" value="XM_018878368.1"/>
</dbReference>
<feature type="compositionally biased region" description="Basic and acidic residues" evidence="10">
    <location>
        <begin position="89"/>
        <end position="98"/>
    </location>
</feature>
<dbReference type="Proteomes" id="UP000189580">
    <property type="component" value="Chromosome a"/>
</dbReference>
<evidence type="ECO:0000256" key="5">
    <source>
        <dbReference type="ARBA" id="ARBA00023159"/>
    </source>
</evidence>
<feature type="region of interest" description="Disordered" evidence="10">
    <location>
        <begin position="88"/>
        <end position="225"/>
    </location>
</feature>
<organism evidence="11 12">
    <name type="scientific">Sugiyamaella lignohabitans</name>
    <dbReference type="NCBI Taxonomy" id="796027"/>
    <lineage>
        <taxon>Eukaryota</taxon>
        <taxon>Fungi</taxon>
        <taxon>Dikarya</taxon>
        <taxon>Ascomycota</taxon>
        <taxon>Saccharomycotina</taxon>
        <taxon>Dipodascomycetes</taxon>
        <taxon>Dipodascales</taxon>
        <taxon>Trichomonascaceae</taxon>
        <taxon>Sugiyamaella</taxon>
    </lineage>
</organism>
<keyword evidence="12" id="KW-1185">Reference proteome</keyword>
<feature type="compositionally biased region" description="Basic residues" evidence="10">
    <location>
        <begin position="216"/>
        <end position="225"/>
    </location>
</feature>
<dbReference type="GO" id="GO:0003712">
    <property type="term" value="F:transcription coregulator activity"/>
    <property type="evidence" value="ECO:0007669"/>
    <property type="project" value="InterPro"/>
</dbReference>
<dbReference type="Pfam" id="PF08633">
    <property type="entry name" value="Rox3"/>
    <property type="match status" value="1"/>
</dbReference>
<evidence type="ECO:0000256" key="8">
    <source>
        <dbReference type="ARBA" id="ARBA00032018"/>
    </source>
</evidence>
<comment type="function">
    <text evidence="9">Component of the Mediator complex, a coactivator involved in the regulated transcription of nearly all RNA polymerase II-dependent genes. Mediator functions as a bridge to convey information from gene-specific regulatory proteins to the basal RNA polymerase II transcription machinery. Mediator is recruited to promoters by direct interactions with regulatory proteins and serves as a scaffold for the assembly of a functional preinitiation complex with RNA polymerase II and the general transcription factors.</text>
</comment>
<gene>
    <name evidence="9" type="primary">MED19</name>
    <name evidence="11" type="ORF">AWJ20_1484</name>
</gene>
<evidence type="ECO:0000256" key="9">
    <source>
        <dbReference type="RuleBase" id="RU364151"/>
    </source>
</evidence>
<proteinExistence type="inferred from homology"/>
<evidence type="ECO:0000313" key="11">
    <source>
        <dbReference type="EMBL" id="ANB13202.1"/>
    </source>
</evidence>
<comment type="subcellular location">
    <subcellularLocation>
        <location evidence="1 9">Nucleus</location>
    </subcellularLocation>
</comment>
<keyword evidence="5 9" id="KW-0010">Activator</keyword>
<feature type="compositionally biased region" description="Polar residues" evidence="10">
    <location>
        <begin position="178"/>
        <end position="198"/>
    </location>
</feature>
<feature type="region of interest" description="Disordered" evidence="10">
    <location>
        <begin position="1"/>
        <end position="25"/>
    </location>
</feature>
<sequence length="225" mass="24449">MDNKEYPPLYLVSSEKVEPSKPSGNENLTELYGLTDLAASVARFDPVTGEKRKLRKSYKNQIADLWGKHIIPDASPHGEWSLLSLARQPRFEQSDPPRRPPTLAGLDQRSLEYALNMDPSPSTGIPGFDGALLAAPTGAAFSLPDSQQGNASGNDQATGSGGRGYTKGPFYQTHSRRNGSLNAASMTAESSNDDSTGISKRFKMKRRDVYEDGGVVKKRKKTAMS</sequence>
<keyword evidence="6 9" id="KW-0804">Transcription</keyword>
<reference evidence="11 12" key="1">
    <citation type="submission" date="2016-02" db="EMBL/GenBank/DDBJ databases">
        <title>Complete genome sequence and transcriptome regulation of the pentose utilising yeast Sugiyamaella lignohabitans.</title>
        <authorList>
            <person name="Bellasio M."/>
            <person name="Peymann A."/>
            <person name="Valli M."/>
            <person name="Sipitzky M."/>
            <person name="Graf A."/>
            <person name="Sauer M."/>
            <person name="Marx H."/>
            <person name="Mattanovich D."/>
        </authorList>
    </citation>
    <scope>NUCLEOTIDE SEQUENCE [LARGE SCALE GENOMIC DNA]</scope>
    <source>
        <strain evidence="11 12">CBS 10342</strain>
    </source>
</reference>